<feature type="domain" description="DUF4143" evidence="2">
    <location>
        <begin position="213"/>
        <end position="348"/>
    </location>
</feature>
<dbReference type="InterPro" id="IPR041682">
    <property type="entry name" value="AAA_14"/>
</dbReference>
<proteinExistence type="predicted"/>
<comment type="caution">
    <text evidence="3">The sequence shown here is derived from an EMBL/GenBank/DDBJ whole genome shotgun (WGS) entry which is preliminary data.</text>
</comment>
<dbReference type="InterPro" id="IPR027417">
    <property type="entry name" value="P-loop_NTPase"/>
</dbReference>
<dbReference type="RefSeq" id="WP_167267308.1">
    <property type="nucleotide sequence ID" value="NZ_JAASQJ010000001.1"/>
</dbReference>
<feature type="domain" description="AAA" evidence="1">
    <location>
        <begin position="17"/>
        <end position="147"/>
    </location>
</feature>
<protein>
    <recommendedName>
        <fullName evidence="5">AAA+ ATPase domain-containing protein</fullName>
    </recommendedName>
</protein>
<dbReference type="InterPro" id="IPR025420">
    <property type="entry name" value="DUF4143"/>
</dbReference>
<evidence type="ECO:0008006" key="5">
    <source>
        <dbReference type="Google" id="ProtNLM"/>
    </source>
</evidence>
<evidence type="ECO:0000259" key="2">
    <source>
        <dbReference type="Pfam" id="PF13635"/>
    </source>
</evidence>
<dbReference type="PANTHER" id="PTHR33295">
    <property type="entry name" value="ATPASE"/>
    <property type="match status" value="1"/>
</dbReference>
<accession>A0ABX0UF11</accession>
<dbReference type="Pfam" id="PF13173">
    <property type="entry name" value="AAA_14"/>
    <property type="match status" value="1"/>
</dbReference>
<dbReference type="EMBL" id="JAASQJ010000001">
    <property type="protein sequence ID" value="NIJ51588.1"/>
    <property type="molecule type" value="Genomic_DNA"/>
</dbReference>
<sequence>MHKRKLFDELELHLKQKQATVITGMRRVGKSTTLKYLLTKITHPNKLYLDLERVENRALFNQNSYTDIERGLQALGLNFDQPAVLALDEIQLVANSTSVIKSLYDTYDIKFLVTGSSSFYLKNHFSESLSGRKQIFEMYPLDFEEFLTFKNEDTSTLKAERFQTFLPIYYDRWKGHYEEFLQFGGFPEVVLANSESAKINYLKDVLNAYIELDIKLLSDFSVSDTLYKLIQLLSTRVGSRIDHSKISSLIGLNRNKIKDYMHLLEYTYLIQVVKPLTGGIDKELSKQPKLYFADTGLLRVAGQVSSGALFENAIANQLARVGNINYFEKSSGTEIDFILDKKKAIEVKETCTAQDLATLSSRAKMLEITDVTLIGRHPNTGNFVNFIWGGSIF</sequence>
<dbReference type="SUPFAM" id="SSF52540">
    <property type="entry name" value="P-loop containing nucleoside triphosphate hydrolases"/>
    <property type="match status" value="1"/>
</dbReference>
<reference evidence="3 4" key="1">
    <citation type="submission" date="2020-03" db="EMBL/GenBank/DDBJ databases">
        <title>Genomic Encyclopedia of Type Strains, Phase IV (KMG-IV): sequencing the most valuable type-strain genomes for metagenomic binning, comparative biology and taxonomic classification.</title>
        <authorList>
            <person name="Goeker M."/>
        </authorList>
    </citation>
    <scope>NUCLEOTIDE SEQUENCE [LARGE SCALE GENOMIC DNA]</scope>
    <source>
        <strain evidence="3 4">DSM 102865</strain>
    </source>
</reference>
<dbReference type="Proteomes" id="UP001179181">
    <property type="component" value="Unassembled WGS sequence"/>
</dbReference>
<evidence type="ECO:0000259" key="1">
    <source>
        <dbReference type="Pfam" id="PF13173"/>
    </source>
</evidence>
<name>A0ABX0UF11_9BACT</name>
<dbReference type="PANTHER" id="PTHR33295:SF18">
    <property type="entry name" value="AAA+ ATPASE DOMAIN-CONTAINING PROTEIN"/>
    <property type="match status" value="1"/>
</dbReference>
<keyword evidence="4" id="KW-1185">Reference proteome</keyword>
<dbReference type="Pfam" id="PF13635">
    <property type="entry name" value="DUF4143"/>
    <property type="match status" value="1"/>
</dbReference>
<organism evidence="3 4">
    <name type="scientific">Dyadobacter arcticus</name>
    <dbReference type="NCBI Taxonomy" id="1078754"/>
    <lineage>
        <taxon>Bacteria</taxon>
        <taxon>Pseudomonadati</taxon>
        <taxon>Bacteroidota</taxon>
        <taxon>Cytophagia</taxon>
        <taxon>Cytophagales</taxon>
        <taxon>Spirosomataceae</taxon>
        <taxon>Dyadobacter</taxon>
    </lineage>
</organism>
<evidence type="ECO:0000313" key="4">
    <source>
        <dbReference type="Proteomes" id="UP001179181"/>
    </source>
</evidence>
<evidence type="ECO:0000313" key="3">
    <source>
        <dbReference type="EMBL" id="NIJ51588.1"/>
    </source>
</evidence>
<gene>
    <name evidence="3" type="ORF">FHS68_000744</name>
</gene>
<dbReference type="Gene3D" id="3.40.50.300">
    <property type="entry name" value="P-loop containing nucleotide triphosphate hydrolases"/>
    <property type="match status" value="1"/>
</dbReference>